<dbReference type="GO" id="GO:0005524">
    <property type="term" value="F:ATP binding"/>
    <property type="evidence" value="ECO:0007669"/>
    <property type="project" value="UniProtKB-KW"/>
</dbReference>
<dbReference type="PANTHER" id="PTHR24223">
    <property type="entry name" value="ATP-BINDING CASSETTE SUB-FAMILY C"/>
    <property type="match status" value="1"/>
</dbReference>
<dbReference type="Proteomes" id="UP001153636">
    <property type="component" value="Chromosome 5"/>
</dbReference>
<feature type="domain" description="ABC transmembrane type-1" evidence="8">
    <location>
        <begin position="8"/>
        <end position="92"/>
    </location>
</feature>
<protein>
    <recommendedName>
        <fullName evidence="8">ABC transmembrane type-1 domain-containing protein</fullName>
    </recommendedName>
</protein>
<feature type="transmembrane region" description="Helical" evidence="7">
    <location>
        <begin position="99"/>
        <end position="120"/>
    </location>
</feature>
<evidence type="ECO:0000256" key="1">
    <source>
        <dbReference type="ARBA" id="ARBA00022448"/>
    </source>
</evidence>
<keyword evidence="1" id="KW-0813">Transport</keyword>
<evidence type="ECO:0000256" key="5">
    <source>
        <dbReference type="ARBA" id="ARBA00022989"/>
    </source>
</evidence>
<evidence type="ECO:0000256" key="7">
    <source>
        <dbReference type="SAM" id="Phobius"/>
    </source>
</evidence>
<proteinExistence type="predicted"/>
<evidence type="ECO:0000313" key="10">
    <source>
        <dbReference type="Proteomes" id="UP001153636"/>
    </source>
</evidence>
<sequence>MYNIKNAFLKSSRNMKRVEAITRSPIFTHLTASLQGITTIPAFGAEEIICKEFDALQDNYTATSYLFMTASRGFGFWLDIFYIALVIISLLFIQGESFGGNVCLSLTQAVTLAGMFQWGIRQ</sequence>
<feature type="transmembrane region" description="Helical" evidence="7">
    <location>
        <begin position="74"/>
        <end position="93"/>
    </location>
</feature>
<keyword evidence="4" id="KW-0067">ATP-binding</keyword>
<dbReference type="Gene3D" id="1.20.1560.10">
    <property type="entry name" value="ABC transporter type 1, transmembrane domain"/>
    <property type="match status" value="1"/>
</dbReference>
<keyword evidence="2 7" id="KW-0812">Transmembrane</keyword>
<evidence type="ECO:0000256" key="2">
    <source>
        <dbReference type="ARBA" id="ARBA00022692"/>
    </source>
</evidence>
<keyword evidence="6 7" id="KW-0472">Membrane</keyword>
<dbReference type="InterPro" id="IPR036640">
    <property type="entry name" value="ABC1_TM_sf"/>
</dbReference>
<dbReference type="GO" id="GO:0016020">
    <property type="term" value="C:membrane"/>
    <property type="evidence" value="ECO:0007669"/>
    <property type="project" value="InterPro"/>
</dbReference>
<keyword evidence="3" id="KW-0547">Nucleotide-binding</keyword>
<keyword evidence="10" id="KW-1185">Reference proteome</keyword>
<evidence type="ECO:0000313" key="9">
    <source>
        <dbReference type="EMBL" id="CAH1110532.1"/>
    </source>
</evidence>
<gene>
    <name evidence="9" type="ORF">PSYICH_LOCUS11245</name>
</gene>
<reference evidence="9" key="1">
    <citation type="submission" date="2022-01" db="EMBL/GenBank/DDBJ databases">
        <authorList>
            <person name="King R."/>
        </authorList>
    </citation>
    <scope>NUCLEOTIDE SEQUENCE</scope>
</reference>
<keyword evidence="5 7" id="KW-1133">Transmembrane helix</keyword>
<dbReference type="GO" id="GO:0140359">
    <property type="term" value="F:ABC-type transporter activity"/>
    <property type="evidence" value="ECO:0007669"/>
    <property type="project" value="InterPro"/>
</dbReference>
<name>A0A9P0CW73_9CUCU</name>
<dbReference type="Pfam" id="PF00664">
    <property type="entry name" value="ABC_membrane"/>
    <property type="match status" value="1"/>
</dbReference>
<accession>A0A9P0CW73</accession>
<evidence type="ECO:0000256" key="4">
    <source>
        <dbReference type="ARBA" id="ARBA00022840"/>
    </source>
</evidence>
<evidence type="ECO:0000256" key="6">
    <source>
        <dbReference type="ARBA" id="ARBA00023136"/>
    </source>
</evidence>
<dbReference type="EMBL" id="OV651817">
    <property type="protein sequence ID" value="CAH1110532.1"/>
    <property type="molecule type" value="Genomic_DNA"/>
</dbReference>
<dbReference type="InterPro" id="IPR011527">
    <property type="entry name" value="ABC1_TM_dom"/>
</dbReference>
<dbReference type="SUPFAM" id="SSF90123">
    <property type="entry name" value="ABC transporter transmembrane region"/>
    <property type="match status" value="1"/>
</dbReference>
<dbReference type="InterPro" id="IPR050173">
    <property type="entry name" value="ABC_transporter_C-like"/>
</dbReference>
<dbReference type="AlphaFoldDB" id="A0A9P0CW73"/>
<evidence type="ECO:0000259" key="8">
    <source>
        <dbReference type="Pfam" id="PF00664"/>
    </source>
</evidence>
<dbReference type="OrthoDB" id="6500128at2759"/>
<dbReference type="PANTHER" id="PTHR24223:SF448">
    <property type="entry name" value="FI20146P1-RELATED"/>
    <property type="match status" value="1"/>
</dbReference>
<organism evidence="9 10">
    <name type="scientific">Psylliodes chrysocephalus</name>
    <dbReference type="NCBI Taxonomy" id="3402493"/>
    <lineage>
        <taxon>Eukaryota</taxon>
        <taxon>Metazoa</taxon>
        <taxon>Ecdysozoa</taxon>
        <taxon>Arthropoda</taxon>
        <taxon>Hexapoda</taxon>
        <taxon>Insecta</taxon>
        <taxon>Pterygota</taxon>
        <taxon>Neoptera</taxon>
        <taxon>Endopterygota</taxon>
        <taxon>Coleoptera</taxon>
        <taxon>Polyphaga</taxon>
        <taxon>Cucujiformia</taxon>
        <taxon>Chrysomeloidea</taxon>
        <taxon>Chrysomelidae</taxon>
        <taxon>Galerucinae</taxon>
        <taxon>Alticini</taxon>
        <taxon>Psylliodes</taxon>
    </lineage>
</organism>
<evidence type="ECO:0000256" key="3">
    <source>
        <dbReference type="ARBA" id="ARBA00022741"/>
    </source>
</evidence>